<feature type="binding site" evidence="13">
    <location>
        <position position="170"/>
    </location>
    <ligand>
        <name>substrate</name>
    </ligand>
</feature>
<feature type="domain" description="Quinolinate phosphoribosyl transferase C-terminal" evidence="14">
    <location>
        <begin position="115"/>
        <end position="284"/>
    </location>
</feature>
<dbReference type="CDD" id="cd01572">
    <property type="entry name" value="QPRTase"/>
    <property type="match status" value="1"/>
</dbReference>
<name>A0A212J4F7_9BACT</name>
<dbReference type="GO" id="GO:0009435">
    <property type="term" value="P:NAD+ biosynthetic process"/>
    <property type="evidence" value="ECO:0007669"/>
    <property type="project" value="UniProtKB-UniPathway"/>
</dbReference>
<dbReference type="NCBIfam" id="TIGR00078">
    <property type="entry name" value="nadC"/>
    <property type="match status" value="1"/>
</dbReference>
<evidence type="ECO:0000256" key="10">
    <source>
        <dbReference type="ARBA" id="ARBA00047445"/>
    </source>
</evidence>
<dbReference type="FunFam" id="3.90.1170.20:FF:000001">
    <property type="entry name" value="Nicotinate-nucleotide diphosphorylase (Carboxylating)"/>
    <property type="match status" value="1"/>
</dbReference>
<dbReference type="FunFam" id="3.20.20.70:FF:000030">
    <property type="entry name" value="Nicotinate-nucleotide pyrophosphorylase, carboxylating"/>
    <property type="match status" value="1"/>
</dbReference>
<evidence type="ECO:0000259" key="14">
    <source>
        <dbReference type="Pfam" id="PF01729"/>
    </source>
</evidence>
<dbReference type="UniPathway" id="UPA00253">
    <property type="reaction ID" value="UER00331"/>
</dbReference>
<feature type="binding site" evidence="13">
    <location>
        <begin position="136"/>
        <end position="138"/>
    </location>
    <ligand>
        <name>substrate</name>
    </ligand>
</feature>
<evidence type="ECO:0000259" key="15">
    <source>
        <dbReference type="Pfam" id="PF02749"/>
    </source>
</evidence>
<evidence type="ECO:0000256" key="7">
    <source>
        <dbReference type="ARBA" id="ARBA00022676"/>
    </source>
</evidence>
<dbReference type="Gene3D" id="3.20.20.70">
    <property type="entry name" value="Aldolase class I"/>
    <property type="match status" value="1"/>
</dbReference>
<evidence type="ECO:0000256" key="5">
    <source>
        <dbReference type="ARBA" id="ARBA00011944"/>
    </source>
</evidence>
<keyword evidence="7 12" id="KW-0328">Glycosyltransferase</keyword>
<dbReference type="Gene3D" id="3.90.1170.20">
    <property type="entry name" value="Quinolinate phosphoribosyl transferase, N-terminal domain"/>
    <property type="match status" value="1"/>
</dbReference>
<feature type="domain" description="Quinolinate phosphoribosyl transferase N-terminal" evidence="15">
    <location>
        <begin position="30"/>
        <end position="113"/>
    </location>
</feature>
<evidence type="ECO:0000256" key="2">
    <source>
        <dbReference type="ARBA" id="ARBA00004893"/>
    </source>
</evidence>
<organism evidence="16">
    <name type="scientific">uncultured Dysgonomonas sp</name>
    <dbReference type="NCBI Taxonomy" id="206096"/>
    <lineage>
        <taxon>Bacteria</taxon>
        <taxon>Pseudomonadati</taxon>
        <taxon>Bacteroidota</taxon>
        <taxon>Bacteroidia</taxon>
        <taxon>Bacteroidales</taxon>
        <taxon>Dysgonomonadaceae</taxon>
        <taxon>Dysgonomonas</taxon>
        <taxon>environmental samples</taxon>
    </lineage>
</organism>
<evidence type="ECO:0000313" key="16">
    <source>
        <dbReference type="EMBL" id="SBV94297.1"/>
    </source>
</evidence>
<dbReference type="GO" id="GO:0004514">
    <property type="term" value="F:nicotinate-nucleotide diphosphorylase (carboxylating) activity"/>
    <property type="evidence" value="ECO:0007669"/>
    <property type="project" value="UniProtKB-EC"/>
</dbReference>
<comment type="catalytic activity">
    <reaction evidence="10">
        <text>nicotinate beta-D-ribonucleotide + CO2 + diphosphate = quinolinate + 5-phospho-alpha-D-ribose 1-diphosphate + 2 H(+)</text>
        <dbReference type="Rhea" id="RHEA:12733"/>
        <dbReference type="ChEBI" id="CHEBI:15378"/>
        <dbReference type="ChEBI" id="CHEBI:16526"/>
        <dbReference type="ChEBI" id="CHEBI:29959"/>
        <dbReference type="ChEBI" id="CHEBI:33019"/>
        <dbReference type="ChEBI" id="CHEBI:57502"/>
        <dbReference type="ChEBI" id="CHEBI:58017"/>
        <dbReference type="EC" id="2.4.2.19"/>
    </reaction>
</comment>
<dbReference type="Pfam" id="PF01729">
    <property type="entry name" value="QRPTase_C"/>
    <property type="match status" value="1"/>
</dbReference>
<evidence type="ECO:0000256" key="3">
    <source>
        <dbReference type="ARBA" id="ARBA00009400"/>
    </source>
</evidence>
<feature type="binding site" evidence="13">
    <location>
        <position position="203"/>
    </location>
    <ligand>
        <name>substrate</name>
    </ligand>
</feature>
<evidence type="ECO:0000256" key="1">
    <source>
        <dbReference type="ARBA" id="ARBA00003237"/>
    </source>
</evidence>
<dbReference type="PANTHER" id="PTHR32179:SF3">
    <property type="entry name" value="NICOTINATE-NUCLEOTIDE PYROPHOSPHORYLASE [CARBOXYLATING]"/>
    <property type="match status" value="1"/>
</dbReference>
<dbReference type="InterPro" id="IPR002638">
    <property type="entry name" value="Quinolinate_PRibosylTrfase_C"/>
</dbReference>
<accession>A0A212J4F7</accession>
<evidence type="ECO:0000256" key="4">
    <source>
        <dbReference type="ARBA" id="ARBA00011218"/>
    </source>
</evidence>
<dbReference type="Pfam" id="PF02749">
    <property type="entry name" value="QRPTase_N"/>
    <property type="match status" value="1"/>
</dbReference>
<comment type="similarity">
    <text evidence="3 12">Belongs to the NadC/ModD family.</text>
</comment>
<feature type="binding site" evidence="13">
    <location>
        <begin position="248"/>
        <end position="250"/>
    </location>
    <ligand>
        <name>substrate</name>
    </ligand>
</feature>
<evidence type="ECO:0000256" key="11">
    <source>
        <dbReference type="ARBA" id="ARBA00069173"/>
    </source>
</evidence>
<dbReference type="PIRSF" id="PIRSF006250">
    <property type="entry name" value="NadC_ModD"/>
    <property type="match status" value="1"/>
</dbReference>
<evidence type="ECO:0000256" key="9">
    <source>
        <dbReference type="ARBA" id="ARBA00033102"/>
    </source>
</evidence>
<feature type="binding site" evidence="13">
    <location>
        <position position="160"/>
    </location>
    <ligand>
        <name>substrate</name>
    </ligand>
</feature>
<sequence length="286" mass="31894">MNRPSYVTDSRLYHFIDEAIKEDIGDGDHSTLASVPADLQQRAHLIIKHDCILAGVDLAKEIFHYYDKNLEIEILKNDGDQVKEGEIAFIVSGAAQSILTMERLVLNCMQRMSGIATYTHRMVELLADTNTRILDTRKTAPMFRMCEKWAVYIGGGQNHRFGLFDMIMLKDNHNDYAGGITKAVEATVKYLKENNKNLRIEVETRNLKEVEEALATGAVDVIMLDNMSLYEMSAAVKLINGKVKVEASGGITEDMVHDIAKTGVDYISSGAIIYSAPNIDLSLKAF</sequence>
<dbReference type="InterPro" id="IPR022412">
    <property type="entry name" value="Quinolinate_PRibosylTrfase_N"/>
</dbReference>
<evidence type="ECO:0000256" key="6">
    <source>
        <dbReference type="ARBA" id="ARBA00022642"/>
    </source>
</evidence>
<dbReference type="EMBL" id="FLUL01000001">
    <property type="protein sequence ID" value="SBV94297.1"/>
    <property type="molecule type" value="Genomic_DNA"/>
</dbReference>
<feature type="binding site" evidence="13">
    <location>
        <position position="225"/>
    </location>
    <ligand>
        <name>substrate</name>
    </ligand>
</feature>
<keyword evidence="8 12" id="KW-0808">Transferase</keyword>
<evidence type="ECO:0000256" key="12">
    <source>
        <dbReference type="PIRNR" id="PIRNR006250"/>
    </source>
</evidence>
<comment type="function">
    <text evidence="1">Involved in the catabolism of quinolinic acid (QA).</text>
</comment>
<keyword evidence="6" id="KW-0662">Pyridine nucleotide biosynthesis</keyword>
<comment type="pathway">
    <text evidence="2">Cofactor biosynthesis; NAD(+) biosynthesis; nicotinate D-ribonucleotide from quinolinate: step 1/1.</text>
</comment>
<evidence type="ECO:0000256" key="13">
    <source>
        <dbReference type="PIRSR" id="PIRSR006250-1"/>
    </source>
</evidence>
<dbReference type="GO" id="GO:0034213">
    <property type="term" value="P:quinolinate catabolic process"/>
    <property type="evidence" value="ECO:0007669"/>
    <property type="project" value="TreeGrafter"/>
</dbReference>
<dbReference type="EC" id="2.4.2.19" evidence="5"/>
<dbReference type="AlphaFoldDB" id="A0A212J4F7"/>
<feature type="binding site" evidence="13">
    <location>
        <position position="103"/>
    </location>
    <ligand>
        <name>substrate</name>
    </ligand>
</feature>
<feature type="binding site" evidence="13">
    <location>
        <begin position="269"/>
        <end position="271"/>
    </location>
    <ligand>
        <name>substrate</name>
    </ligand>
</feature>
<comment type="subunit">
    <text evidence="4">Hexamer formed by 3 homodimers.</text>
</comment>
<gene>
    <name evidence="16" type="primary">nadC</name>
    <name evidence="16" type="ORF">KL86DYS2_10703</name>
</gene>
<dbReference type="PANTHER" id="PTHR32179">
    <property type="entry name" value="NICOTINATE-NUCLEOTIDE PYROPHOSPHORYLASE [CARBOXYLATING]"/>
    <property type="match status" value="1"/>
</dbReference>
<dbReference type="InterPro" id="IPR027277">
    <property type="entry name" value="NadC/ModD"/>
</dbReference>
<dbReference type="SUPFAM" id="SSF54675">
    <property type="entry name" value="Nicotinate/Quinolinate PRTase N-terminal domain-like"/>
    <property type="match status" value="1"/>
</dbReference>
<dbReference type="SUPFAM" id="SSF51690">
    <property type="entry name" value="Nicotinate/Quinolinate PRTase C-terminal domain-like"/>
    <property type="match status" value="1"/>
</dbReference>
<proteinExistence type="inferred from homology"/>
<protein>
    <recommendedName>
        <fullName evidence="11">Probable nicotinate-nucleotide pyrophosphorylase [carboxylating]</fullName>
        <ecNumber evidence="5">2.4.2.19</ecNumber>
    </recommendedName>
    <alternativeName>
        <fullName evidence="9">Quinolinate phosphoribosyltransferase [decarboxylating]</fullName>
    </alternativeName>
</protein>
<dbReference type="InterPro" id="IPR037128">
    <property type="entry name" value="Quinolinate_PRibosylTase_N_sf"/>
</dbReference>
<dbReference type="GO" id="GO:0005737">
    <property type="term" value="C:cytoplasm"/>
    <property type="evidence" value="ECO:0007669"/>
    <property type="project" value="TreeGrafter"/>
</dbReference>
<dbReference type="RefSeq" id="WP_296947192.1">
    <property type="nucleotide sequence ID" value="NZ_LT599021.1"/>
</dbReference>
<dbReference type="InterPro" id="IPR004393">
    <property type="entry name" value="NadC"/>
</dbReference>
<reference evidence="16" key="1">
    <citation type="submission" date="2016-04" db="EMBL/GenBank/DDBJ databases">
        <authorList>
            <person name="Evans L.H."/>
            <person name="Alamgir A."/>
            <person name="Owens N."/>
            <person name="Weber N.D."/>
            <person name="Virtaneva K."/>
            <person name="Barbian K."/>
            <person name="Babar A."/>
            <person name="Rosenke K."/>
        </authorList>
    </citation>
    <scope>NUCLEOTIDE SEQUENCE</scope>
    <source>
        <strain evidence="16">86-2</strain>
    </source>
</reference>
<evidence type="ECO:0000256" key="8">
    <source>
        <dbReference type="ARBA" id="ARBA00022679"/>
    </source>
</evidence>
<dbReference type="InterPro" id="IPR036068">
    <property type="entry name" value="Nicotinate_pribotase-like_C"/>
</dbReference>
<dbReference type="InterPro" id="IPR013785">
    <property type="entry name" value="Aldolase_TIM"/>
</dbReference>